<organism evidence="1 2">
    <name type="scientific">Candidatus Magnetoglobus multicellularis str. Araruama</name>
    <dbReference type="NCBI Taxonomy" id="890399"/>
    <lineage>
        <taxon>Bacteria</taxon>
        <taxon>Pseudomonadati</taxon>
        <taxon>Thermodesulfobacteriota</taxon>
        <taxon>Desulfobacteria</taxon>
        <taxon>Desulfobacterales</taxon>
        <taxon>Desulfobacteraceae</taxon>
        <taxon>Candidatus Magnetoglobus</taxon>
    </lineage>
</organism>
<accession>A0A1V1NXU3</accession>
<reference evidence="2" key="1">
    <citation type="submission" date="2012-11" db="EMBL/GenBank/DDBJ databases">
        <authorList>
            <person name="Lucero-Rivera Y.E."/>
            <person name="Tovar-Ramirez D."/>
        </authorList>
    </citation>
    <scope>NUCLEOTIDE SEQUENCE [LARGE SCALE GENOMIC DNA]</scope>
    <source>
        <strain evidence="2">Araruama</strain>
    </source>
</reference>
<feature type="non-terminal residue" evidence="1">
    <location>
        <position position="771"/>
    </location>
</feature>
<proteinExistence type="predicted"/>
<dbReference type="EMBL" id="ATBP01001393">
    <property type="protein sequence ID" value="ETR67409.1"/>
    <property type="molecule type" value="Genomic_DNA"/>
</dbReference>
<name>A0A1V1NXU3_9BACT</name>
<dbReference type="AlphaFoldDB" id="A0A1V1NXU3"/>
<protein>
    <submittedName>
        <fullName evidence="1">Uncharacterized protein</fullName>
    </submittedName>
</protein>
<evidence type="ECO:0000313" key="1">
    <source>
        <dbReference type="EMBL" id="ETR67409.1"/>
    </source>
</evidence>
<comment type="caution">
    <text evidence="1">The sequence shown here is derived from an EMBL/GenBank/DDBJ whole genome shotgun (WGS) entry which is preliminary data.</text>
</comment>
<dbReference type="Proteomes" id="UP000189670">
    <property type="component" value="Unassembled WGS sequence"/>
</dbReference>
<gene>
    <name evidence="1" type="ORF">OMM_11631</name>
</gene>
<sequence>MKKPENSIHSNGVVVRYDQYEENAIQSLPSIMDGKVIGPQDFQQVPGCQSSITQFLELASFEVLNRIFTKRAANAIINMRIYLRLVGSQPLWEHLRCRWNSSRDRYDVLLTTIPTMWRDQEGHFIEPAALRAGVALNDSFLFTPQQIAIFIRNILFPLMSKSIISHIEGPDGTRAPGHGMNILFTHIYYLTSVFVEPTTTAAVTAQAGSLQINRALIEPLAAWQAEAWPIGQNYANDYPNFVLSIATTRGPAFIDALGVDNESKLFVLHVLYMIFKIINNPDMFLKIILNNSIHRYIDIYRKMNAQKFAAQTQAQLNAEYHLHAMLEHYGATLETPIFYSNLSSYERDVYRDVFALSTRLNIDIETVKQLKRLYDIAAQKYGTSEEITSNQELEWHIDIYETVGAHSFNSEDYTSANLDRDLGIARRLSIGTPLINATSFSNISADDLNMYRIISERLLQRGLNFGLIGDVSQDAIDIYAAIYTRNDISEFNSLSDDTLDAYFSIASQMGANSFAQLSVQELQNHLTVYLNISNDDYSHSDQRATQVNIANKLGRASYQDLSLENRTAYAAIHDKVGAIEFGTLSTDQLNRHLNIYNAGAADYARNNIAVINRLSAFPTTLSTVFETRVIPAYTHIVAKLGESGFVQLNDQQIMEHANIFHVLGSDYYNDPNQFSSDHIATLNTLLLQDKFRSVIPESFSAEDSKNFMRQLLDLNAEQLSTIESISADSLAILAANFELGEILGLNAEQVSTIESISTDRLAILAENFELG</sequence>
<evidence type="ECO:0000313" key="2">
    <source>
        <dbReference type="Proteomes" id="UP000189670"/>
    </source>
</evidence>